<evidence type="ECO:0000313" key="3">
    <source>
        <dbReference type="Proteomes" id="UP000565441"/>
    </source>
</evidence>
<feature type="region of interest" description="Disordered" evidence="1">
    <location>
        <begin position="167"/>
        <end position="187"/>
    </location>
</feature>
<evidence type="ECO:0000313" key="2">
    <source>
        <dbReference type="EMBL" id="KAF5387882.1"/>
    </source>
</evidence>
<evidence type="ECO:0000256" key="1">
    <source>
        <dbReference type="SAM" id="MobiDB-lite"/>
    </source>
</evidence>
<dbReference type="EMBL" id="JAACJP010000001">
    <property type="protein sequence ID" value="KAF5387882.1"/>
    <property type="molecule type" value="Genomic_DNA"/>
</dbReference>
<dbReference type="Proteomes" id="UP000565441">
    <property type="component" value="Unassembled WGS sequence"/>
</dbReference>
<feature type="compositionally biased region" description="Polar residues" evidence="1">
    <location>
        <begin position="19"/>
        <end position="29"/>
    </location>
</feature>
<accession>A0A8H5HQW8</accession>
<sequence length="187" mass="21550">MLFAPLSTRHVSVFPPRQRSGSVTSTLSRHTVESEPQTRKRSPSKHHNNDNKNNLRHTYLNHLESPARAQARFRANLILWYARQTIARSTAMTIGRLDRAPCVMDVVLNLKVEYDDDTLIELLQRYRYSQLKHTKVVHAFKDQRSVDTYWADQAAVWGGMRTIEEGKSTRFPDSDERSTASWTAAPN</sequence>
<proteinExistence type="predicted"/>
<name>A0A8H5HQW8_9AGAR</name>
<comment type="caution">
    <text evidence="2">The sequence shown here is derived from an EMBL/GenBank/DDBJ whole genome shotgun (WGS) entry which is preliminary data.</text>
</comment>
<feature type="compositionally biased region" description="Basic and acidic residues" evidence="1">
    <location>
        <begin position="167"/>
        <end position="178"/>
    </location>
</feature>
<keyword evidence="3" id="KW-1185">Reference proteome</keyword>
<dbReference type="OrthoDB" id="2989199at2759"/>
<protein>
    <submittedName>
        <fullName evidence="2">Uncharacterized protein</fullName>
    </submittedName>
</protein>
<feature type="region of interest" description="Disordered" evidence="1">
    <location>
        <begin position="14"/>
        <end position="54"/>
    </location>
</feature>
<dbReference type="AlphaFoldDB" id="A0A8H5HQW8"/>
<gene>
    <name evidence="2" type="ORF">D9615_000621</name>
</gene>
<organism evidence="2 3">
    <name type="scientific">Tricholomella constricta</name>
    <dbReference type="NCBI Taxonomy" id="117010"/>
    <lineage>
        <taxon>Eukaryota</taxon>
        <taxon>Fungi</taxon>
        <taxon>Dikarya</taxon>
        <taxon>Basidiomycota</taxon>
        <taxon>Agaricomycotina</taxon>
        <taxon>Agaricomycetes</taxon>
        <taxon>Agaricomycetidae</taxon>
        <taxon>Agaricales</taxon>
        <taxon>Tricholomatineae</taxon>
        <taxon>Lyophyllaceae</taxon>
        <taxon>Tricholomella</taxon>
    </lineage>
</organism>
<reference evidence="2 3" key="1">
    <citation type="journal article" date="2020" name="ISME J.">
        <title>Uncovering the hidden diversity of litter-decomposition mechanisms in mushroom-forming fungi.</title>
        <authorList>
            <person name="Floudas D."/>
            <person name="Bentzer J."/>
            <person name="Ahren D."/>
            <person name="Johansson T."/>
            <person name="Persson P."/>
            <person name="Tunlid A."/>
        </authorList>
    </citation>
    <scope>NUCLEOTIDE SEQUENCE [LARGE SCALE GENOMIC DNA]</scope>
    <source>
        <strain evidence="2 3">CBS 661.87</strain>
    </source>
</reference>